<organism evidence="2">
    <name type="scientific">invertebrate metagenome</name>
    <dbReference type="NCBI Taxonomy" id="1711999"/>
    <lineage>
        <taxon>unclassified sequences</taxon>
        <taxon>metagenomes</taxon>
        <taxon>organismal metagenomes</taxon>
    </lineage>
</organism>
<keyword evidence="1" id="KW-0472">Membrane</keyword>
<gene>
    <name evidence="2" type="ORF">CI610_02022</name>
</gene>
<comment type="caution">
    <text evidence="2">The sequence shown here is derived from an EMBL/GenBank/DDBJ whole genome shotgun (WGS) entry which is preliminary data.</text>
</comment>
<keyword evidence="1" id="KW-0812">Transmembrane</keyword>
<proteinExistence type="predicted"/>
<evidence type="ECO:0000256" key="1">
    <source>
        <dbReference type="SAM" id="Phobius"/>
    </source>
</evidence>
<dbReference type="EMBL" id="NSIT01000105">
    <property type="protein sequence ID" value="PJE79015.1"/>
    <property type="molecule type" value="Genomic_DNA"/>
</dbReference>
<dbReference type="AlphaFoldDB" id="A0A2H9T707"/>
<sequence>MLIGFFSHEYDEMTVYRQTAIFLLWFVSFLVCANKPVGQLSDYIRQTYGQRLILEPSQLEQLAWVLDNSYVTPEMSTYHEASSTHKIPIEACRALARVYCLRF</sequence>
<protein>
    <submittedName>
        <fullName evidence="2">Uncharacterized protein</fullName>
    </submittedName>
</protein>
<name>A0A2H9T707_9ZZZZ</name>
<reference evidence="2" key="1">
    <citation type="journal article" date="2017" name="Appl. Environ. Microbiol.">
        <title>Molecular characterization of an Endozoicomonas-like organism causing infection in king scallop Pecten maximus L.</title>
        <authorList>
            <person name="Cano I."/>
            <person name="van Aerle R."/>
            <person name="Ross S."/>
            <person name="Verner-Jeffreys D.W."/>
            <person name="Paley R.K."/>
            <person name="Rimmer G."/>
            <person name="Ryder D."/>
            <person name="Hooper P."/>
            <person name="Stone D."/>
            <person name="Feist S.W."/>
        </authorList>
    </citation>
    <scope>NUCLEOTIDE SEQUENCE</scope>
</reference>
<accession>A0A2H9T707</accession>
<keyword evidence="1" id="KW-1133">Transmembrane helix</keyword>
<feature type="transmembrane region" description="Helical" evidence="1">
    <location>
        <begin position="15"/>
        <end position="33"/>
    </location>
</feature>
<evidence type="ECO:0000313" key="2">
    <source>
        <dbReference type="EMBL" id="PJE79015.1"/>
    </source>
</evidence>